<keyword evidence="2" id="KW-0378">Hydrolase</keyword>
<dbReference type="Proteomes" id="UP000725002">
    <property type="component" value="Unassembled WGS sequence"/>
</dbReference>
<evidence type="ECO:0000313" key="4">
    <source>
        <dbReference type="Proteomes" id="UP000725002"/>
    </source>
</evidence>
<gene>
    <name evidence="3" type="ORF">IAB75_06895</name>
</gene>
<sequence length="106" mass="11495">MALGGAIGVASTITVSYANRINPWTGKAIVTAKDLGLESDVSRIKEGIKYPSRNDGTTFQNREGLLPDHSLFEKIFNTKYYKEYVVPTSGLQGPGPQRTVSGKFGD</sequence>
<dbReference type="InterPro" id="IPR000026">
    <property type="entry name" value="N1-like"/>
</dbReference>
<evidence type="ECO:0000256" key="2">
    <source>
        <dbReference type="ARBA" id="ARBA00022801"/>
    </source>
</evidence>
<dbReference type="AlphaFoldDB" id="A0A940DRY5"/>
<organism evidence="3 4">
    <name type="scientific">Candidatus Cryptobacteroides avicola</name>
    <dbReference type="NCBI Taxonomy" id="2840757"/>
    <lineage>
        <taxon>Bacteria</taxon>
        <taxon>Pseudomonadati</taxon>
        <taxon>Bacteroidota</taxon>
        <taxon>Bacteroidia</taxon>
        <taxon>Bacteroidales</taxon>
        <taxon>Candidatus Cryptobacteroides</taxon>
    </lineage>
</organism>
<proteinExistence type="predicted"/>
<name>A0A940DRY5_9BACT</name>
<dbReference type="Pfam" id="PF00545">
    <property type="entry name" value="Ribonuclease"/>
    <property type="match status" value="1"/>
</dbReference>
<keyword evidence="1" id="KW-0540">Nuclease</keyword>
<dbReference type="EMBL" id="JADILV010000046">
    <property type="protein sequence ID" value="MBO8483823.1"/>
    <property type="molecule type" value="Genomic_DNA"/>
</dbReference>
<dbReference type="GO" id="GO:0004521">
    <property type="term" value="F:RNA endonuclease activity"/>
    <property type="evidence" value="ECO:0007669"/>
    <property type="project" value="InterPro"/>
</dbReference>
<reference evidence="3" key="1">
    <citation type="submission" date="2020-10" db="EMBL/GenBank/DDBJ databases">
        <authorList>
            <person name="Gilroy R."/>
        </authorList>
    </citation>
    <scope>NUCLEOTIDE SEQUENCE</scope>
    <source>
        <strain evidence="3">G3-8215</strain>
    </source>
</reference>
<reference evidence="3" key="2">
    <citation type="journal article" date="2021" name="PeerJ">
        <title>Extensive microbial diversity within the chicken gut microbiome revealed by metagenomics and culture.</title>
        <authorList>
            <person name="Gilroy R."/>
            <person name="Ravi A."/>
            <person name="Getino M."/>
            <person name="Pursley I."/>
            <person name="Horton D.L."/>
            <person name="Alikhan N.F."/>
            <person name="Baker D."/>
            <person name="Gharbi K."/>
            <person name="Hall N."/>
            <person name="Watson M."/>
            <person name="Adriaenssens E.M."/>
            <person name="Foster-Nyarko E."/>
            <person name="Jarju S."/>
            <person name="Secka A."/>
            <person name="Antonio M."/>
            <person name="Oren A."/>
            <person name="Chaudhuri R.R."/>
            <person name="La Ragione R."/>
            <person name="Hildebrand F."/>
            <person name="Pallen M.J."/>
        </authorList>
    </citation>
    <scope>NUCLEOTIDE SEQUENCE</scope>
    <source>
        <strain evidence="3">G3-8215</strain>
    </source>
</reference>
<dbReference type="SUPFAM" id="SSF53933">
    <property type="entry name" value="Microbial ribonucleases"/>
    <property type="match status" value="1"/>
</dbReference>
<dbReference type="Gene3D" id="3.10.450.30">
    <property type="entry name" value="Microbial ribonucleases"/>
    <property type="match status" value="1"/>
</dbReference>
<dbReference type="InterPro" id="IPR016191">
    <property type="entry name" value="Ribonuclease/ribotoxin"/>
</dbReference>
<dbReference type="GO" id="GO:0016787">
    <property type="term" value="F:hydrolase activity"/>
    <property type="evidence" value="ECO:0007669"/>
    <property type="project" value="UniProtKB-KW"/>
</dbReference>
<dbReference type="GO" id="GO:0003723">
    <property type="term" value="F:RNA binding"/>
    <property type="evidence" value="ECO:0007669"/>
    <property type="project" value="InterPro"/>
</dbReference>
<comment type="caution">
    <text evidence="3">The sequence shown here is derived from an EMBL/GenBank/DDBJ whole genome shotgun (WGS) entry which is preliminary data.</text>
</comment>
<protein>
    <submittedName>
        <fullName evidence="3">Uncharacterized protein</fullName>
    </submittedName>
</protein>
<evidence type="ECO:0000256" key="1">
    <source>
        <dbReference type="ARBA" id="ARBA00022722"/>
    </source>
</evidence>
<evidence type="ECO:0000313" key="3">
    <source>
        <dbReference type="EMBL" id="MBO8483823.1"/>
    </source>
</evidence>
<accession>A0A940DRY5</accession>